<dbReference type="Proteomes" id="UP000319004">
    <property type="component" value="Chromosome"/>
</dbReference>
<protein>
    <submittedName>
        <fullName evidence="1">Uncharacterized protein</fullName>
    </submittedName>
</protein>
<proteinExistence type="predicted"/>
<reference evidence="1 2" key="1">
    <citation type="submission" date="2019-03" db="EMBL/GenBank/DDBJ databases">
        <title>Deep-cultivation of Planctomycetes and their phenomic and genomic characterization uncovers novel biology.</title>
        <authorList>
            <person name="Wiegand S."/>
            <person name="Jogler M."/>
            <person name="Boedeker C."/>
            <person name="Pinto D."/>
            <person name="Vollmers J."/>
            <person name="Rivas-Marin E."/>
            <person name="Kohn T."/>
            <person name="Peeters S.H."/>
            <person name="Heuer A."/>
            <person name="Rast P."/>
            <person name="Oberbeckmann S."/>
            <person name="Bunk B."/>
            <person name="Jeske O."/>
            <person name="Meyerdierks A."/>
            <person name="Storesund J.E."/>
            <person name="Kallscheuer N."/>
            <person name="Luecker S."/>
            <person name="Lage O.M."/>
            <person name="Pohl T."/>
            <person name="Merkel B.J."/>
            <person name="Hornburger P."/>
            <person name="Mueller R.-W."/>
            <person name="Bruemmer F."/>
            <person name="Labrenz M."/>
            <person name="Spormann A.M."/>
            <person name="Op den Camp H."/>
            <person name="Overmann J."/>
            <person name="Amann R."/>
            <person name="Jetten M.S.M."/>
            <person name="Mascher T."/>
            <person name="Medema M.H."/>
            <person name="Devos D.P."/>
            <person name="Kaster A.-K."/>
            <person name="Ovreas L."/>
            <person name="Rohde M."/>
            <person name="Galperin M.Y."/>
            <person name="Jogler C."/>
        </authorList>
    </citation>
    <scope>NUCLEOTIDE SEQUENCE [LARGE SCALE GENOMIC DNA]</scope>
    <source>
        <strain evidence="1 2">Enr13</strain>
    </source>
</reference>
<dbReference type="EMBL" id="CP037423">
    <property type="protein sequence ID" value="QDV43792.1"/>
    <property type="molecule type" value="Genomic_DNA"/>
</dbReference>
<keyword evidence="2" id="KW-1185">Reference proteome</keyword>
<sequence length="171" mass="18578">MDRLVIGFPGSIEQTISGTTAMDHTHGWQRVPTDPRLLFIRGFALPSVGSFKSGTRGCLQADASSVALQPAGLTPRSNQTDDRRMTFTARRSTTPRSLGMHSMPYASFDTPKIGVAGLLTNRLVRQRGSDAGIQRHGVVARVEPDGLHRPQQPLLHLGDRGLVCRIVDQIG</sequence>
<evidence type="ECO:0000313" key="1">
    <source>
        <dbReference type="EMBL" id="QDV43792.1"/>
    </source>
</evidence>
<accession>A0A518HSH4</accession>
<evidence type="ECO:0000313" key="2">
    <source>
        <dbReference type="Proteomes" id="UP000319004"/>
    </source>
</evidence>
<dbReference type="AlphaFoldDB" id="A0A518HSH4"/>
<name>A0A518HSH4_9BACT</name>
<gene>
    <name evidence="1" type="ORF">Enr13x_36510</name>
</gene>
<dbReference type="KEGG" id="snep:Enr13x_36510"/>
<organism evidence="1 2">
    <name type="scientific">Stieleria neptunia</name>
    <dbReference type="NCBI Taxonomy" id="2527979"/>
    <lineage>
        <taxon>Bacteria</taxon>
        <taxon>Pseudomonadati</taxon>
        <taxon>Planctomycetota</taxon>
        <taxon>Planctomycetia</taxon>
        <taxon>Pirellulales</taxon>
        <taxon>Pirellulaceae</taxon>
        <taxon>Stieleria</taxon>
    </lineage>
</organism>